<evidence type="ECO:0000313" key="3">
    <source>
        <dbReference type="Proteomes" id="UP001642360"/>
    </source>
</evidence>
<dbReference type="PANTHER" id="PTHR35708">
    <property type="entry name" value="GB|AAD25831.1"/>
    <property type="match status" value="1"/>
</dbReference>
<gene>
    <name evidence="2" type="ORF">ILEXP_LOCUS36115</name>
</gene>
<sequence length="201" mass="22410">MGVEDLMLLAYRHSHKFGEWFCFDGFYVGGGKCQVVSSQPCTSSILQFQMLGTFLVLSTLILFAFAKKRTTKKEGIKQIEAAYNVGSVGLQSNSESKNDWITSEDHEVNGTSWKTVDQSGITSNGSISDDDDENLIEIAFPNQTVTLTEELKQQGNRNVPTWLPESIFEQRGLMDLLPDLNEVNEEETLIEIDISNGSIKC</sequence>
<proteinExistence type="predicted"/>
<accession>A0ABC8TFH4</accession>
<keyword evidence="1" id="KW-0812">Transmembrane</keyword>
<reference evidence="2 3" key="1">
    <citation type="submission" date="2024-02" db="EMBL/GenBank/DDBJ databases">
        <authorList>
            <person name="Vignale AGUSTIN F."/>
            <person name="Sosa J E."/>
            <person name="Modenutti C."/>
        </authorList>
    </citation>
    <scope>NUCLEOTIDE SEQUENCE [LARGE SCALE GENOMIC DNA]</scope>
</reference>
<dbReference type="Proteomes" id="UP001642360">
    <property type="component" value="Unassembled WGS sequence"/>
</dbReference>
<feature type="transmembrane region" description="Helical" evidence="1">
    <location>
        <begin position="45"/>
        <end position="66"/>
    </location>
</feature>
<comment type="caution">
    <text evidence="2">The sequence shown here is derived from an EMBL/GenBank/DDBJ whole genome shotgun (WGS) entry which is preliminary data.</text>
</comment>
<evidence type="ECO:0000256" key="1">
    <source>
        <dbReference type="SAM" id="Phobius"/>
    </source>
</evidence>
<dbReference type="EMBL" id="CAUOFW020004713">
    <property type="protein sequence ID" value="CAK9166872.1"/>
    <property type="molecule type" value="Genomic_DNA"/>
</dbReference>
<dbReference type="PANTHER" id="PTHR35708:SF3">
    <property type="entry name" value="GB|AAD25831.1"/>
    <property type="match status" value="1"/>
</dbReference>
<keyword evidence="1" id="KW-0472">Membrane</keyword>
<protein>
    <submittedName>
        <fullName evidence="2">Uncharacterized protein</fullName>
    </submittedName>
</protein>
<organism evidence="2 3">
    <name type="scientific">Ilex paraguariensis</name>
    <name type="common">yerba mate</name>
    <dbReference type="NCBI Taxonomy" id="185542"/>
    <lineage>
        <taxon>Eukaryota</taxon>
        <taxon>Viridiplantae</taxon>
        <taxon>Streptophyta</taxon>
        <taxon>Embryophyta</taxon>
        <taxon>Tracheophyta</taxon>
        <taxon>Spermatophyta</taxon>
        <taxon>Magnoliopsida</taxon>
        <taxon>eudicotyledons</taxon>
        <taxon>Gunneridae</taxon>
        <taxon>Pentapetalae</taxon>
        <taxon>asterids</taxon>
        <taxon>campanulids</taxon>
        <taxon>Aquifoliales</taxon>
        <taxon>Aquifoliaceae</taxon>
        <taxon>Ilex</taxon>
    </lineage>
</organism>
<dbReference type="AlphaFoldDB" id="A0ABC8TFH4"/>
<keyword evidence="1" id="KW-1133">Transmembrane helix</keyword>
<evidence type="ECO:0000313" key="2">
    <source>
        <dbReference type="EMBL" id="CAK9166872.1"/>
    </source>
</evidence>
<keyword evidence="3" id="KW-1185">Reference proteome</keyword>
<name>A0ABC8TFH4_9AQUA</name>